<organism evidence="2 3">
    <name type="scientific">Fasciola gigantica</name>
    <name type="common">Giant liver fluke</name>
    <dbReference type="NCBI Taxonomy" id="46835"/>
    <lineage>
        <taxon>Eukaryota</taxon>
        <taxon>Metazoa</taxon>
        <taxon>Spiralia</taxon>
        <taxon>Lophotrochozoa</taxon>
        <taxon>Platyhelminthes</taxon>
        <taxon>Trematoda</taxon>
        <taxon>Digenea</taxon>
        <taxon>Plagiorchiida</taxon>
        <taxon>Echinostomata</taxon>
        <taxon>Echinostomatoidea</taxon>
        <taxon>Fasciolidae</taxon>
        <taxon>Fasciola</taxon>
    </lineage>
</organism>
<protein>
    <submittedName>
        <fullName evidence="2">Uncharacterized protein</fullName>
    </submittedName>
</protein>
<gene>
    <name evidence="2" type="ORF">FGIG_03453</name>
</gene>
<dbReference type="EMBL" id="SUNJ01005544">
    <property type="protein sequence ID" value="TPP63529.1"/>
    <property type="molecule type" value="Genomic_DNA"/>
</dbReference>
<keyword evidence="1" id="KW-0732">Signal</keyword>
<evidence type="ECO:0000256" key="1">
    <source>
        <dbReference type="SAM" id="SignalP"/>
    </source>
</evidence>
<dbReference type="AlphaFoldDB" id="A0A504YSS7"/>
<feature type="chain" id="PRO_5021336859" evidence="1">
    <location>
        <begin position="31"/>
        <end position="132"/>
    </location>
</feature>
<comment type="caution">
    <text evidence="2">The sequence shown here is derived from an EMBL/GenBank/DDBJ whole genome shotgun (WGS) entry which is preliminary data.</text>
</comment>
<sequence>MLYSPAKMSIFLGLLGICSVLLIQTEYGSAINLVSNSDFQNTCRVDFFYPFGNTNTDICQMISNKRHRMGNANTEDHDTSGPRVTWNCGAQSERGSNESCPGKSCNQAVERSFRKECLKLITFILLSCIRLF</sequence>
<proteinExistence type="predicted"/>
<feature type="signal peptide" evidence="1">
    <location>
        <begin position="1"/>
        <end position="30"/>
    </location>
</feature>
<dbReference type="Proteomes" id="UP000316759">
    <property type="component" value="Unassembled WGS sequence"/>
</dbReference>
<name>A0A504YSS7_FASGI</name>
<evidence type="ECO:0000313" key="3">
    <source>
        <dbReference type="Proteomes" id="UP000316759"/>
    </source>
</evidence>
<reference evidence="2 3" key="1">
    <citation type="submission" date="2019-04" db="EMBL/GenBank/DDBJ databases">
        <title>Annotation for the trematode Fasciola gigantica.</title>
        <authorList>
            <person name="Choi Y.-J."/>
        </authorList>
    </citation>
    <scope>NUCLEOTIDE SEQUENCE [LARGE SCALE GENOMIC DNA]</scope>
    <source>
        <strain evidence="2">Uganda_cow_1</strain>
    </source>
</reference>
<evidence type="ECO:0000313" key="2">
    <source>
        <dbReference type="EMBL" id="TPP63529.1"/>
    </source>
</evidence>
<accession>A0A504YSS7</accession>
<keyword evidence="3" id="KW-1185">Reference proteome</keyword>